<keyword evidence="4" id="KW-1185">Reference proteome</keyword>
<evidence type="ECO:0000313" key="4">
    <source>
        <dbReference type="Proteomes" id="UP000273083"/>
    </source>
</evidence>
<dbReference type="RefSeq" id="WP_123610185.1">
    <property type="nucleotide sequence ID" value="NZ_RJVG01000009.1"/>
</dbReference>
<evidence type="ECO:0000259" key="2">
    <source>
        <dbReference type="PROSITE" id="PS50967"/>
    </source>
</evidence>
<dbReference type="GO" id="GO:0000166">
    <property type="term" value="F:nucleotide binding"/>
    <property type="evidence" value="ECO:0007669"/>
    <property type="project" value="InterPro"/>
</dbReference>
<dbReference type="PROSITE" id="PS50967">
    <property type="entry name" value="HRDC"/>
    <property type="match status" value="1"/>
</dbReference>
<name>A0A3N1XM84_9FIRM</name>
<dbReference type="SMART" id="SM00341">
    <property type="entry name" value="HRDC"/>
    <property type="match status" value="1"/>
</dbReference>
<dbReference type="PROSITE" id="PS50965">
    <property type="entry name" value="NERD"/>
    <property type="match status" value="1"/>
</dbReference>
<organism evidence="3 4">
    <name type="scientific">Mobilisporobacter senegalensis</name>
    <dbReference type="NCBI Taxonomy" id="1329262"/>
    <lineage>
        <taxon>Bacteria</taxon>
        <taxon>Bacillati</taxon>
        <taxon>Bacillota</taxon>
        <taxon>Clostridia</taxon>
        <taxon>Lachnospirales</taxon>
        <taxon>Lachnospiraceae</taxon>
        <taxon>Mobilisporobacter</taxon>
    </lineage>
</organism>
<dbReference type="InterPro" id="IPR044876">
    <property type="entry name" value="HRDC_dom_sf"/>
</dbReference>
<accession>A0A3N1XM84</accession>
<feature type="domain" description="NERD" evidence="1">
    <location>
        <begin position="50"/>
        <end position="168"/>
    </location>
</feature>
<dbReference type="InterPro" id="IPR002121">
    <property type="entry name" value="HRDC_dom"/>
</dbReference>
<reference evidence="3 4" key="1">
    <citation type="submission" date="2018-11" db="EMBL/GenBank/DDBJ databases">
        <title>Genomic Encyclopedia of Type Strains, Phase IV (KMG-IV): sequencing the most valuable type-strain genomes for metagenomic binning, comparative biology and taxonomic classification.</title>
        <authorList>
            <person name="Goeker M."/>
        </authorList>
    </citation>
    <scope>NUCLEOTIDE SEQUENCE [LARGE SCALE GENOMIC DNA]</scope>
    <source>
        <strain evidence="3 4">DSM 26537</strain>
    </source>
</reference>
<dbReference type="AlphaFoldDB" id="A0A3N1XM84"/>
<dbReference type="Gene3D" id="1.10.150.80">
    <property type="entry name" value="HRDC domain"/>
    <property type="match status" value="1"/>
</dbReference>
<dbReference type="GO" id="GO:0003676">
    <property type="term" value="F:nucleic acid binding"/>
    <property type="evidence" value="ECO:0007669"/>
    <property type="project" value="InterPro"/>
</dbReference>
<dbReference type="Pfam" id="PF08378">
    <property type="entry name" value="NERD"/>
    <property type="match status" value="1"/>
</dbReference>
<dbReference type="EMBL" id="RJVG01000009">
    <property type="protein sequence ID" value="ROR25817.1"/>
    <property type="molecule type" value="Genomic_DNA"/>
</dbReference>
<dbReference type="SUPFAM" id="SSF47819">
    <property type="entry name" value="HRDC-like"/>
    <property type="match status" value="1"/>
</dbReference>
<protein>
    <submittedName>
        <fullName evidence="3">HRDC domain-containing protein</fullName>
    </submittedName>
</protein>
<dbReference type="InterPro" id="IPR010997">
    <property type="entry name" value="HRDC-like_sf"/>
</dbReference>
<evidence type="ECO:0000259" key="1">
    <source>
        <dbReference type="PROSITE" id="PS50965"/>
    </source>
</evidence>
<evidence type="ECO:0000313" key="3">
    <source>
        <dbReference type="EMBL" id="ROR25817.1"/>
    </source>
</evidence>
<feature type="domain" description="HRDC" evidence="2">
    <location>
        <begin position="278"/>
        <end position="353"/>
    </location>
</feature>
<proteinExistence type="predicted"/>
<gene>
    <name evidence="3" type="ORF">EDD66_10926</name>
</gene>
<dbReference type="Proteomes" id="UP000273083">
    <property type="component" value="Unassembled WGS sequence"/>
</dbReference>
<dbReference type="InterPro" id="IPR011528">
    <property type="entry name" value="NERD"/>
</dbReference>
<comment type="caution">
    <text evidence="3">The sequence shown here is derived from an EMBL/GenBank/DDBJ whole genome shotgun (WGS) entry which is preliminary data.</text>
</comment>
<dbReference type="Pfam" id="PF00570">
    <property type="entry name" value="HRDC"/>
    <property type="match status" value="1"/>
</dbReference>
<sequence>MGLFNRMKEPIFLKESSNAELQLEKLKALEPLLNPDGQTMIRQDIKCLEYGIAGEKNIAFELKNSHMPMYILHDIYLEDGDLNAQIDYLVFTKKMCFVIECKNLYGNIEINNTGDFIRTMEFGGKKKKEGIYSPITQNQRHLELMKKLKTDSKNNIFTKFMTGKYFEDFNKSIVVLANPKTVLNAKFAKKEVKEKVIRADQLVKYIKDMYEKSKELADLDERMLEWAKSYLNLHREVEKDYTEKYEQYKITSIKSENSQEPIIVKEGKRSAIADVAAAVEDTNIFKELKLYRLNKSREENIKPYFIYNDNQLKYLISKMPRNKEELQTVAGFGAAKINKYGYDILKIIEKYNR</sequence>
<dbReference type="OrthoDB" id="9776650at2"/>